<comment type="caution">
    <text evidence="5">The sequence shown here is derived from an EMBL/GenBank/DDBJ whole genome shotgun (WGS) entry which is preliminary data.</text>
</comment>
<dbReference type="SUPFAM" id="SSF46689">
    <property type="entry name" value="Homeodomain-like"/>
    <property type="match status" value="1"/>
</dbReference>
<dbReference type="InterPro" id="IPR014710">
    <property type="entry name" value="RmlC-like_jellyroll"/>
</dbReference>
<keyword evidence="2" id="KW-0238">DNA-binding</keyword>
<gene>
    <name evidence="5" type="ORF">ACFP1C_07650</name>
</gene>
<dbReference type="InterPro" id="IPR037923">
    <property type="entry name" value="HTH-like"/>
</dbReference>
<feature type="domain" description="HTH araC/xylS-type" evidence="4">
    <location>
        <begin position="226"/>
        <end position="318"/>
    </location>
</feature>
<accession>A0ABW1THI4</accession>
<evidence type="ECO:0000313" key="6">
    <source>
        <dbReference type="Proteomes" id="UP001596283"/>
    </source>
</evidence>
<keyword evidence="3" id="KW-0804">Transcription</keyword>
<evidence type="ECO:0000256" key="2">
    <source>
        <dbReference type="ARBA" id="ARBA00023125"/>
    </source>
</evidence>
<keyword evidence="6" id="KW-1185">Reference proteome</keyword>
<reference evidence="6" key="1">
    <citation type="journal article" date="2019" name="Int. J. Syst. Evol. Microbiol.">
        <title>The Global Catalogue of Microorganisms (GCM) 10K type strain sequencing project: providing services to taxonomists for standard genome sequencing and annotation.</title>
        <authorList>
            <consortium name="The Broad Institute Genomics Platform"/>
            <consortium name="The Broad Institute Genome Sequencing Center for Infectious Disease"/>
            <person name="Wu L."/>
            <person name="Ma J."/>
        </authorList>
    </citation>
    <scope>NUCLEOTIDE SEQUENCE [LARGE SCALE GENOMIC DNA]</scope>
    <source>
        <strain evidence="6">CCM 8908</strain>
    </source>
</reference>
<dbReference type="InterPro" id="IPR009057">
    <property type="entry name" value="Homeodomain-like_sf"/>
</dbReference>
<evidence type="ECO:0000256" key="3">
    <source>
        <dbReference type="ARBA" id="ARBA00023163"/>
    </source>
</evidence>
<evidence type="ECO:0000259" key="4">
    <source>
        <dbReference type="PROSITE" id="PS01124"/>
    </source>
</evidence>
<dbReference type="InterPro" id="IPR018060">
    <property type="entry name" value="HTH_AraC"/>
</dbReference>
<dbReference type="Gene3D" id="1.10.10.60">
    <property type="entry name" value="Homeodomain-like"/>
    <property type="match status" value="1"/>
</dbReference>
<dbReference type="Gene3D" id="2.60.120.10">
    <property type="entry name" value="Jelly Rolls"/>
    <property type="match status" value="1"/>
</dbReference>
<dbReference type="SMART" id="SM00342">
    <property type="entry name" value="HTH_ARAC"/>
    <property type="match status" value="1"/>
</dbReference>
<dbReference type="PANTHER" id="PTHR43280">
    <property type="entry name" value="ARAC-FAMILY TRANSCRIPTIONAL REGULATOR"/>
    <property type="match status" value="1"/>
</dbReference>
<name>A0ABW1THI4_9LACO</name>
<dbReference type="RefSeq" id="WP_164510564.1">
    <property type="nucleotide sequence ID" value="NZ_JBHSSI010000043.1"/>
</dbReference>
<dbReference type="InterPro" id="IPR003313">
    <property type="entry name" value="AraC-bd"/>
</dbReference>
<dbReference type="Pfam" id="PF12833">
    <property type="entry name" value="HTH_18"/>
    <property type="match status" value="1"/>
</dbReference>
<keyword evidence="1" id="KW-0805">Transcription regulation</keyword>
<evidence type="ECO:0000256" key="1">
    <source>
        <dbReference type="ARBA" id="ARBA00023015"/>
    </source>
</evidence>
<dbReference type="SUPFAM" id="SSF51215">
    <property type="entry name" value="Regulatory protein AraC"/>
    <property type="match status" value="1"/>
</dbReference>
<protein>
    <submittedName>
        <fullName evidence="5">AraC family transcriptional regulator</fullName>
    </submittedName>
</protein>
<dbReference type="PROSITE" id="PS01124">
    <property type="entry name" value="HTH_ARAC_FAMILY_2"/>
    <property type="match status" value="1"/>
</dbReference>
<dbReference type="Pfam" id="PF02311">
    <property type="entry name" value="AraC_binding"/>
    <property type="match status" value="1"/>
</dbReference>
<dbReference type="PANTHER" id="PTHR43280:SF28">
    <property type="entry name" value="HTH-TYPE TRANSCRIPTIONAL ACTIVATOR RHAS"/>
    <property type="match status" value="1"/>
</dbReference>
<dbReference type="Proteomes" id="UP001596283">
    <property type="component" value="Unassembled WGS sequence"/>
</dbReference>
<evidence type="ECO:0000313" key="5">
    <source>
        <dbReference type="EMBL" id="MFC6260806.1"/>
    </source>
</evidence>
<organism evidence="5 6">
    <name type="scientific">Levilactobacillus fujinensis</name>
    <dbReference type="NCBI Taxonomy" id="2486024"/>
    <lineage>
        <taxon>Bacteria</taxon>
        <taxon>Bacillati</taxon>
        <taxon>Bacillota</taxon>
        <taxon>Bacilli</taxon>
        <taxon>Lactobacillales</taxon>
        <taxon>Lactobacillaceae</taxon>
        <taxon>Levilactobacillus</taxon>
    </lineage>
</organism>
<dbReference type="EMBL" id="JBHSSI010000043">
    <property type="protein sequence ID" value="MFC6260806.1"/>
    <property type="molecule type" value="Genomic_DNA"/>
</dbReference>
<sequence length="354" mass="40640">MPKLLGHARRLPIINWNYTFFGAHLQNVGSNWDYPQESHAAFEMIYVVNGVEGIDCGPYSYTLDKGDFAIISPGTLHHVWAINNLTYFCFHFDLDEPTFEEHLIANSKIVYHRDEPLTKGITANMDNMINLLPPVSATTSSHAGQDEELREGWHLGVRPDEHYDFADKMKLQLLLSNVILGLYQGIKDTSHVTNLSTMQYAKMIRVYIKKTMQRQVDQVIANPENIEANLDNGNIIADICSQLNLSIGYASRLFKTYYGSSPKSYLSDIKKEIAQQLLLKPQFNINQIGTILGYKNPANFSRQFKTWTGLSPKQFRTHKVSHFVDQRLFSENFNTFPKENMNDEAFKENFWNSI</sequence>
<proteinExistence type="predicted"/>